<accession>A0A5K3ESC6</accession>
<dbReference type="PROSITE" id="PS50896">
    <property type="entry name" value="LISH"/>
    <property type="match status" value="1"/>
</dbReference>
<feature type="compositionally biased region" description="Low complexity" evidence="1">
    <location>
        <begin position="715"/>
        <end position="746"/>
    </location>
</feature>
<feature type="region of interest" description="Disordered" evidence="1">
    <location>
        <begin position="278"/>
        <end position="307"/>
    </location>
</feature>
<feature type="compositionally biased region" description="Acidic residues" evidence="1">
    <location>
        <begin position="549"/>
        <end position="565"/>
    </location>
</feature>
<dbReference type="InterPro" id="IPR006594">
    <property type="entry name" value="LisH"/>
</dbReference>
<feature type="region of interest" description="Disordered" evidence="1">
    <location>
        <begin position="336"/>
        <end position="638"/>
    </location>
</feature>
<evidence type="ECO:0000256" key="2">
    <source>
        <dbReference type="SAM" id="SignalP"/>
    </source>
</evidence>
<feature type="region of interest" description="Disordered" evidence="1">
    <location>
        <begin position="704"/>
        <end position="746"/>
    </location>
</feature>
<feature type="compositionally biased region" description="Polar residues" evidence="1">
    <location>
        <begin position="441"/>
        <end position="463"/>
    </location>
</feature>
<evidence type="ECO:0000313" key="3">
    <source>
        <dbReference type="WBParaSite" id="MCU_002322-RD"/>
    </source>
</evidence>
<feature type="compositionally biased region" description="Polar residues" evidence="1">
    <location>
        <begin position="501"/>
        <end position="510"/>
    </location>
</feature>
<dbReference type="WBParaSite" id="MCU_002322-RD">
    <property type="protein sequence ID" value="MCU_002322-RD"/>
    <property type="gene ID" value="MCU_002322"/>
</dbReference>
<organism evidence="3">
    <name type="scientific">Mesocestoides corti</name>
    <name type="common">Flatworm</name>
    <dbReference type="NCBI Taxonomy" id="53468"/>
    <lineage>
        <taxon>Eukaryota</taxon>
        <taxon>Metazoa</taxon>
        <taxon>Spiralia</taxon>
        <taxon>Lophotrochozoa</taxon>
        <taxon>Platyhelminthes</taxon>
        <taxon>Cestoda</taxon>
        <taxon>Eucestoda</taxon>
        <taxon>Cyclophyllidea</taxon>
        <taxon>Mesocestoididae</taxon>
        <taxon>Mesocestoides</taxon>
    </lineage>
</organism>
<feature type="compositionally biased region" description="Polar residues" evidence="1">
    <location>
        <begin position="387"/>
        <end position="427"/>
    </location>
</feature>
<feature type="signal peptide" evidence="2">
    <location>
        <begin position="1"/>
        <end position="20"/>
    </location>
</feature>
<name>A0A5K3ESC6_MESCO</name>
<protein>
    <submittedName>
        <fullName evidence="3">LisH domain-containing protein</fullName>
    </submittedName>
</protein>
<feature type="compositionally biased region" description="Basic residues" evidence="1">
    <location>
        <begin position="473"/>
        <end position="482"/>
    </location>
</feature>
<evidence type="ECO:0000256" key="1">
    <source>
        <dbReference type="SAM" id="MobiDB-lite"/>
    </source>
</evidence>
<feature type="compositionally biased region" description="Polar residues" evidence="1">
    <location>
        <begin position="571"/>
        <end position="599"/>
    </location>
</feature>
<reference evidence="3" key="1">
    <citation type="submission" date="2019-11" db="UniProtKB">
        <authorList>
            <consortium name="WormBaseParasite"/>
        </authorList>
    </citation>
    <scope>IDENTIFICATION</scope>
</reference>
<feature type="compositionally biased region" description="Basic residues" evidence="1">
    <location>
        <begin position="490"/>
        <end position="500"/>
    </location>
</feature>
<feature type="chain" id="PRO_5024297427" evidence="2">
    <location>
        <begin position="21"/>
        <end position="810"/>
    </location>
</feature>
<feature type="compositionally biased region" description="Pro residues" evidence="1">
    <location>
        <begin position="357"/>
        <end position="366"/>
    </location>
</feature>
<feature type="region of interest" description="Disordered" evidence="1">
    <location>
        <begin position="204"/>
        <end position="248"/>
    </location>
</feature>
<sequence length="810" mass="86960">MVAQLFFSLLPSEICRLILGYLNDLGCTETCNTFFHECSNLDELRTQFHSARDITCRVGGVSLVNLLEDYVNVVNLINEELESEVIAFPMSTASVCRPGEAVGALRGLLSRKAGSARGSNSRPNIVISAPSVRSGPPFPATPPQPATRFLRISSATSQRSSLGIGVNPVRLATIRSSTPGIPSQRIAFFPNPIRALPAPQVTFKVIGTSSPSPSSSRRKRHEKPIHVSDDPPNVLEEETGNPSTLPTSVADDEVDIERVISNLVANAETVANRINTNLSTVGGGDAPEPPPISTSSQSLDFPLPPELNQSTTNILEQSLDDFIDELLREIDCPQPPIVADAETGDNDPPESCCASSLPPPTLPPSPQRCEEEEEVVVAGGGDGPPLCSSSPNSQDATALRTPQSLPHKSPMETSLSADTPPGGSSFSDELPTPFSPCTAPFSMSNLRLETPSQSASLISPPSQNRRDADVPARRRQTLKRPLIHLPVPVKRARHFSKRHLSSAQSTTQPDQDVDLDSEASGASSETPHNRQHPSHDQFGLFGSDSTFHDDDDDDKRMEEEEEEEIPWFMDVSSSPVTSTEATSTPQTSMSETPKITKSSGIAIKGKPSIFSTASPRRSSGEKAESGDQTPAAPTLSQKPALQVVNLPTLRVQPITLVAATPLNPVCAPTNRTFAVSQSRLLEHINSRHQLSTRQRMPRVQYRVVSSVPGGGSPELSSPVAPLATPSATTSSSALPPSRLSPLMSPSATKENVAPILHSRANKVGGQLPASHSHVYDSFFLYLSRTRNSLFSFVAPQFSVFKFNIHESDSC</sequence>
<proteinExistence type="predicted"/>
<dbReference type="AlphaFoldDB" id="A0A5K3ESC6"/>
<feature type="region of interest" description="Disordered" evidence="1">
    <location>
        <begin position="114"/>
        <end position="142"/>
    </location>
</feature>
<keyword evidence="2" id="KW-0732">Signal</keyword>